<dbReference type="InterPro" id="IPR004477">
    <property type="entry name" value="ComEC_N"/>
</dbReference>
<dbReference type="SMART" id="SM00849">
    <property type="entry name" value="Lactamase_B"/>
    <property type="match status" value="1"/>
</dbReference>
<dbReference type="InterPro" id="IPR036866">
    <property type="entry name" value="RibonucZ/Hydroxyglut_hydro"/>
</dbReference>
<dbReference type="PANTHER" id="PTHR30619:SF1">
    <property type="entry name" value="RECOMBINATION PROTEIN 2"/>
    <property type="match status" value="1"/>
</dbReference>
<dbReference type="InterPro" id="IPR004797">
    <property type="entry name" value="Competence_ComEC/Rec2"/>
</dbReference>
<dbReference type="GO" id="GO:0016787">
    <property type="term" value="F:hydrolase activity"/>
    <property type="evidence" value="ECO:0007669"/>
    <property type="project" value="UniProtKB-KW"/>
</dbReference>
<comment type="caution">
    <text evidence="8">The sequence shown here is derived from an EMBL/GenBank/DDBJ whole genome shotgun (WGS) entry which is preliminary data.</text>
</comment>
<dbReference type="Gene3D" id="3.60.15.10">
    <property type="entry name" value="Ribonuclease Z/Hydroxyacylglutathione hydrolase-like"/>
    <property type="match status" value="1"/>
</dbReference>
<evidence type="ECO:0000256" key="3">
    <source>
        <dbReference type="ARBA" id="ARBA00022692"/>
    </source>
</evidence>
<evidence type="ECO:0000256" key="6">
    <source>
        <dbReference type="SAM" id="Phobius"/>
    </source>
</evidence>
<keyword evidence="5 6" id="KW-0472">Membrane</keyword>
<dbReference type="InterPro" id="IPR025405">
    <property type="entry name" value="DUF4131"/>
</dbReference>
<dbReference type="CDD" id="cd07731">
    <property type="entry name" value="ComA-like_MBL-fold"/>
    <property type="match status" value="1"/>
</dbReference>
<dbReference type="EMBL" id="LNQE01000845">
    <property type="protein sequence ID" value="KUG24472.1"/>
    <property type="molecule type" value="Genomic_DNA"/>
</dbReference>
<feature type="transmembrane region" description="Helical" evidence="6">
    <location>
        <begin position="461"/>
        <end position="482"/>
    </location>
</feature>
<dbReference type="SUPFAM" id="SSF56281">
    <property type="entry name" value="Metallo-hydrolase/oxidoreductase"/>
    <property type="match status" value="1"/>
</dbReference>
<dbReference type="Pfam" id="PF03772">
    <property type="entry name" value="Competence"/>
    <property type="match status" value="1"/>
</dbReference>
<evidence type="ECO:0000256" key="2">
    <source>
        <dbReference type="ARBA" id="ARBA00022475"/>
    </source>
</evidence>
<sequence>MRRPLIYLFIALITGIVAGRYFTTPYYLLSGITVLIFFFTIITISKRWLVAAVSLILCFIFIIGFSSIQKHRSFVGRNQHIGQYIDKGNLAFEGVVIETPLSYPDKNVLFIKSLRILKDKTYIPVSGNIRLVIPPDLKFQYGDFLRFHSALKNPHNFNNPGRFDFESHMKLQGIYATGFISDNSKVILLRQKTANFAKLKLESFRNYLKHIIYNNASSPQREIIEAMTIGNQNEIPADIRDNFNKTGTSHILSISGLHIGMVSAVAFFFAFLFLKSSEYLMLRFNIIKWAAALSFLMVLIYACIAGMGVTVLRAALMALIFLIALISGKQKDLYSTLAFAGLIILAISPEALFDISFQLSFVAVLALIYIVPRFSNFNSDNIPALPSWTQGIIRYVYLSVIVCIAATIGTLPLIMYYFNRVSCVTVIANLIAVPLLGTLTLAIAMLFILSAFFSQLIAGHLIKLASFFVQISVDLINKLAALSWSSLNTTKPNLIEIAVFYLLIILIIQFIEERKKRNNQKEFSLNRFRFLKYSLIFTIIFFAADITYFTARDKFSTNLKITVIDVGQGSSIFVQFPGGENMLIDGGGYSDSSFDVGKSVVAPFLYHKRISHIDTVVLSHPHPDHLLGLIYVINNFHVHKIWKSNIPVGPEDFPEWEKTIKLNNPGVFTMSDKSPGKIINGVNVKILWPLSNSDKNSNDVSYDEVNDSSLVVKIKFGKVSILIPGDISGNVEKILVESKKDLRSDVLIVPHHGSKHSSSLDFIRDVGCRYAIVSSGKSNVFRHPHPSTLDRYNDAGVNILRTDRNGAITITTDGHNLNIDTLINDIKNSYNHQ</sequence>
<name>A0A0W8FU80_9ZZZZ</name>
<dbReference type="NCBIfam" id="TIGR00360">
    <property type="entry name" value="ComEC_N-term"/>
    <property type="match status" value="1"/>
</dbReference>
<dbReference type="NCBIfam" id="TIGR00361">
    <property type="entry name" value="ComEC_Rec2"/>
    <property type="match status" value="1"/>
</dbReference>
<dbReference type="InterPro" id="IPR001279">
    <property type="entry name" value="Metallo-B-lactamas"/>
</dbReference>
<feature type="transmembrane region" description="Helical" evidence="6">
    <location>
        <begin position="286"/>
        <end position="304"/>
    </location>
</feature>
<dbReference type="PANTHER" id="PTHR30619">
    <property type="entry name" value="DNA INTERNALIZATION/COMPETENCE PROTEIN COMEC/REC2"/>
    <property type="match status" value="1"/>
</dbReference>
<feature type="transmembrane region" description="Helical" evidence="6">
    <location>
        <begin position="333"/>
        <end position="349"/>
    </location>
</feature>
<dbReference type="Pfam" id="PF13567">
    <property type="entry name" value="DUF4131"/>
    <property type="match status" value="1"/>
</dbReference>
<feature type="transmembrane region" description="Helical" evidence="6">
    <location>
        <begin position="355"/>
        <end position="374"/>
    </location>
</feature>
<proteinExistence type="predicted"/>
<feature type="transmembrane region" description="Helical" evidence="6">
    <location>
        <begin position="251"/>
        <end position="274"/>
    </location>
</feature>
<evidence type="ECO:0000259" key="7">
    <source>
        <dbReference type="SMART" id="SM00849"/>
    </source>
</evidence>
<protein>
    <submittedName>
        <fullName evidence="8">Metallo beta-lactamase superfamily hydrolase</fullName>
    </submittedName>
</protein>
<feature type="transmembrane region" description="Helical" evidence="6">
    <location>
        <begin position="494"/>
        <end position="511"/>
    </location>
</feature>
<dbReference type="Pfam" id="PF00753">
    <property type="entry name" value="Lactamase_B"/>
    <property type="match status" value="1"/>
</dbReference>
<keyword evidence="4 6" id="KW-1133">Transmembrane helix</keyword>
<keyword evidence="8" id="KW-0378">Hydrolase</keyword>
<evidence type="ECO:0000313" key="8">
    <source>
        <dbReference type="EMBL" id="KUG24472.1"/>
    </source>
</evidence>
<evidence type="ECO:0000256" key="5">
    <source>
        <dbReference type="ARBA" id="ARBA00023136"/>
    </source>
</evidence>
<feature type="domain" description="Metallo-beta-lactamase" evidence="7">
    <location>
        <begin position="568"/>
        <end position="777"/>
    </location>
</feature>
<keyword evidence="3 6" id="KW-0812">Transmembrane</keyword>
<feature type="transmembrane region" description="Helical" evidence="6">
    <location>
        <begin position="28"/>
        <end position="44"/>
    </location>
</feature>
<organism evidence="8">
    <name type="scientific">hydrocarbon metagenome</name>
    <dbReference type="NCBI Taxonomy" id="938273"/>
    <lineage>
        <taxon>unclassified sequences</taxon>
        <taxon>metagenomes</taxon>
        <taxon>ecological metagenomes</taxon>
    </lineage>
</organism>
<dbReference type="GO" id="GO:0005886">
    <property type="term" value="C:plasma membrane"/>
    <property type="evidence" value="ECO:0007669"/>
    <property type="project" value="UniProtKB-SubCell"/>
</dbReference>
<comment type="subcellular location">
    <subcellularLocation>
        <location evidence="1">Cell membrane</location>
        <topology evidence="1">Multi-pass membrane protein</topology>
    </subcellularLocation>
</comment>
<evidence type="ECO:0000256" key="4">
    <source>
        <dbReference type="ARBA" id="ARBA00022989"/>
    </source>
</evidence>
<evidence type="ECO:0000256" key="1">
    <source>
        <dbReference type="ARBA" id="ARBA00004651"/>
    </source>
</evidence>
<accession>A0A0W8FU80</accession>
<gene>
    <name evidence="8" type="ORF">ASZ90_005685</name>
</gene>
<reference evidence="8" key="1">
    <citation type="journal article" date="2015" name="Proc. Natl. Acad. Sci. U.S.A.">
        <title>Networks of energetic and metabolic interactions define dynamics in microbial communities.</title>
        <authorList>
            <person name="Embree M."/>
            <person name="Liu J.K."/>
            <person name="Al-Bassam M.M."/>
            <person name="Zengler K."/>
        </authorList>
    </citation>
    <scope>NUCLEOTIDE SEQUENCE</scope>
</reference>
<dbReference type="InterPro" id="IPR035681">
    <property type="entry name" value="ComA-like_MBL"/>
</dbReference>
<feature type="transmembrane region" description="Helical" evidence="6">
    <location>
        <begin position="531"/>
        <end position="551"/>
    </location>
</feature>
<keyword evidence="2" id="KW-1003">Cell membrane</keyword>
<feature type="transmembrane region" description="Helical" evidence="6">
    <location>
        <begin position="395"/>
        <end position="418"/>
    </location>
</feature>
<dbReference type="AlphaFoldDB" id="A0A0W8FU80"/>
<feature type="transmembrane region" description="Helical" evidence="6">
    <location>
        <begin position="49"/>
        <end position="68"/>
    </location>
</feature>
<feature type="transmembrane region" description="Helical" evidence="6">
    <location>
        <begin position="5"/>
        <end position="22"/>
    </location>
</feature>
<feature type="transmembrane region" description="Helical" evidence="6">
    <location>
        <begin position="424"/>
        <end position="449"/>
    </location>
</feature>
<dbReference type="GO" id="GO:0030420">
    <property type="term" value="P:establishment of competence for transformation"/>
    <property type="evidence" value="ECO:0007669"/>
    <property type="project" value="InterPro"/>
</dbReference>
<dbReference type="InterPro" id="IPR052159">
    <property type="entry name" value="Competence_DNA_uptake"/>
</dbReference>